<feature type="transmembrane region" description="Helical" evidence="2">
    <location>
        <begin position="80"/>
        <end position="98"/>
    </location>
</feature>
<feature type="transmembrane region" description="Helical" evidence="2">
    <location>
        <begin position="6"/>
        <end position="25"/>
    </location>
</feature>
<comment type="caution">
    <text evidence="3">The sequence shown here is derived from an EMBL/GenBank/DDBJ whole genome shotgun (WGS) entry which is preliminary data.</text>
</comment>
<keyword evidence="2" id="KW-0472">Membrane</keyword>
<evidence type="ECO:0000313" key="3">
    <source>
        <dbReference type="EMBL" id="MEF3114553.1"/>
    </source>
</evidence>
<feature type="transmembrane region" description="Helical" evidence="2">
    <location>
        <begin position="56"/>
        <end position="74"/>
    </location>
</feature>
<dbReference type="Proteomes" id="UP001348265">
    <property type="component" value="Unassembled WGS sequence"/>
</dbReference>
<feature type="region of interest" description="Disordered" evidence="1">
    <location>
        <begin position="33"/>
        <end position="52"/>
    </location>
</feature>
<protein>
    <recommendedName>
        <fullName evidence="5">Integral membrane protein</fullName>
    </recommendedName>
</protein>
<evidence type="ECO:0000256" key="2">
    <source>
        <dbReference type="SAM" id="Phobius"/>
    </source>
</evidence>
<feature type="transmembrane region" description="Helical" evidence="2">
    <location>
        <begin position="119"/>
        <end position="135"/>
    </location>
</feature>
<evidence type="ECO:0000313" key="4">
    <source>
        <dbReference type="Proteomes" id="UP001348265"/>
    </source>
</evidence>
<dbReference type="RefSeq" id="WP_331786973.1">
    <property type="nucleotide sequence ID" value="NZ_JAVFKM010000006.1"/>
</dbReference>
<keyword evidence="4" id="KW-1185">Reference proteome</keyword>
<reference evidence="3 4" key="1">
    <citation type="submission" date="2023-08" db="EMBL/GenBank/DDBJ databases">
        <authorList>
            <person name="Sharma P."/>
            <person name="Verma V."/>
            <person name="Mohan M.K."/>
            <person name="Dubey A.K."/>
        </authorList>
    </citation>
    <scope>NUCLEOTIDE SEQUENCE [LARGE SCALE GENOMIC DNA]</scope>
    <source>
        <strain evidence="3 4">ADP4</strain>
    </source>
</reference>
<organism evidence="3 4">
    <name type="scientific">Streptomyces chrestomyceticus</name>
    <dbReference type="NCBI Taxonomy" id="68185"/>
    <lineage>
        <taxon>Bacteria</taxon>
        <taxon>Bacillati</taxon>
        <taxon>Actinomycetota</taxon>
        <taxon>Actinomycetes</taxon>
        <taxon>Kitasatosporales</taxon>
        <taxon>Streptomycetaceae</taxon>
        <taxon>Streptomyces</taxon>
    </lineage>
</organism>
<name>A0ABU7WSR3_9ACTN</name>
<sequence length="136" mass="14193">MAFVLVAAAILVVETAVLLLACFGVEQRRWRHSEEPGGEGEAAPDERKDDRRGPGLLYAVAALAMVVTAVFSGIDFEWSVGTLGVLGVLGVLVPGYAGRTVMLLSTGGRGRPLKRWQGVPAYVLAALGGAAAVVFN</sequence>
<accession>A0ABU7WSR3</accession>
<keyword evidence="2" id="KW-0812">Transmembrane</keyword>
<evidence type="ECO:0008006" key="5">
    <source>
        <dbReference type="Google" id="ProtNLM"/>
    </source>
</evidence>
<keyword evidence="2" id="KW-1133">Transmembrane helix</keyword>
<gene>
    <name evidence="3" type="ORF">RB636_15385</name>
</gene>
<dbReference type="EMBL" id="JAVFKM010000006">
    <property type="protein sequence ID" value="MEF3114553.1"/>
    <property type="molecule type" value="Genomic_DNA"/>
</dbReference>
<proteinExistence type="predicted"/>
<evidence type="ECO:0000256" key="1">
    <source>
        <dbReference type="SAM" id="MobiDB-lite"/>
    </source>
</evidence>